<evidence type="ECO:0000313" key="2">
    <source>
        <dbReference type="EMBL" id="MFG1708687.1"/>
    </source>
</evidence>
<accession>A0ABW7AMS0</accession>
<keyword evidence="3" id="KW-1185">Reference proteome</keyword>
<proteinExistence type="predicted"/>
<protein>
    <submittedName>
        <fullName evidence="2">Tyrosine recombinase XerC</fullName>
    </submittedName>
</protein>
<evidence type="ECO:0000313" key="3">
    <source>
        <dbReference type="Proteomes" id="UP001603978"/>
    </source>
</evidence>
<organism evidence="2 3">
    <name type="scientific">Nonomuraea marmarensis</name>
    <dbReference type="NCBI Taxonomy" id="3351344"/>
    <lineage>
        <taxon>Bacteria</taxon>
        <taxon>Bacillati</taxon>
        <taxon>Actinomycetota</taxon>
        <taxon>Actinomycetes</taxon>
        <taxon>Streptosporangiales</taxon>
        <taxon>Streptosporangiaceae</taxon>
        <taxon>Nonomuraea</taxon>
    </lineage>
</organism>
<dbReference type="InterPro" id="IPR010998">
    <property type="entry name" value="Integrase_recombinase_N"/>
</dbReference>
<name>A0ABW7AMS0_9ACTN</name>
<keyword evidence="1" id="KW-0238">DNA-binding</keyword>
<evidence type="ECO:0000256" key="1">
    <source>
        <dbReference type="ARBA" id="ARBA00023125"/>
    </source>
</evidence>
<gene>
    <name evidence="2" type="primary">xerC</name>
    <name evidence="2" type="ORF">ACFLIM_36370</name>
</gene>
<dbReference type="InterPro" id="IPR011010">
    <property type="entry name" value="DNA_brk_join_enz"/>
</dbReference>
<sequence length="230" mass="25953">MMAKKPNGRSSIYLGKDGYWHGWVTVGIKPDGSPDRRHRMAKTEAEVTQKVSELEGNRESGQVIKPGRVPTVAEWMTEYLDVICERLVASGKMAPRTLADYRSKNRHWIVPLLGRHRLNRLAPEHLDAAYTTMLAKGRSTSTVLKVHRILSRALKIAVRRGKITRNVTTLVEAPTAAETEIEPLSREEARRILDVAKTKRNGVRWSVVRSPAFSGHVPNELYGRLYHATD</sequence>
<dbReference type="Proteomes" id="UP001603978">
    <property type="component" value="Unassembled WGS sequence"/>
</dbReference>
<dbReference type="RefSeq" id="WP_393172919.1">
    <property type="nucleotide sequence ID" value="NZ_JBICRM010000030.1"/>
</dbReference>
<dbReference type="EMBL" id="JBICRM010000030">
    <property type="protein sequence ID" value="MFG1708687.1"/>
    <property type="molecule type" value="Genomic_DNA"/>
</dbReference>
<dbReference type="Gene3D" id="1.10.150.130">
    <property type="match status" value="1"/>
</dbReference>
<dbReference type="SUPFAM" id="SSF56349">
    <property type="entry name" value="DNA breaking-rejoining enzymes"/>
    <property type="match status" value="1"/>
</dbReference>
<comment type="caution">
    <text evidence="2">The sequence shown here is derived from an EMBL/GenBank/DDBJ whole genome shotgun (WGS) entry which is preliminary data.</text>
</comment>
<reference evidence="2 3" key="1">
    <citation type="submission" date="2024-10" db="EMBL/GenBank/DDBJ databases">
        <authorList>
            <person name="Topkara A.R."/>
            <person name="Saygin H."/>
        </authorList>
    </citation>
    <scope>NUCLEOTIDE SEQUENCE [LARGE SCALE GENOMIC DNA]</scope>
    <source>
        <strain evidence="2 3">M3C6</strain>
    </source>
</reference>